<comment type="cofactor">
    <cofactor evidence="1 7">
        <name>pyridoxal 5'-phosphate</name>
        <dbReference type="ChEBI" id="CHEBI:597326"/>
    </cofactor>
</comment>
<evidence type="ECO:0000313" key="9">
    <source>
        <dbReference type="EMBL" id="QDH25442.1"/>
    </source>
</evidence>
<feature type="modified residue" description="N6-(pyridoxal phosphate)lysine" evidence="7">
    <location>
        <position position="199"/>
    </location>
</feature>
<dbReference type="PIRSF" id="PIRSF000524">
    <property type="entry name" value="SPT"/>
    <property type="match status" value="1"/>
</dbReference>
<evidence type="ECO:0000259" key="8">
    <source>
        <dbReference type="Pfam" id="PF00266"/>
    </source>
</evidence>
<dbReference type="GO" id="GO:0008453">
    <property type="term" value="F:alanine-glyoxylate transaminase activity"/>
    <property type="evidence" value="ECO:0007669"/>
    <property type="project" value="TreeGrafter"/>
</dbReference>
<evidence type="ECO:0000256" key="3">
    <source>
        <dbReference type="ARBA" id="ARBA00022576"/>
    </source>
</evidence>
<dbReference type="GO" id="GO:0019265">
    <property type="term" value="P:glycine biosynthetic process, by transamination of glyoxylate"/>
    <property type="evidence" value="ECO:0007669"/>
    <property type="project" value="TreeGrafter"/>
</dbReference>
<evidence type="ECO:0000256" key="7">
    <source>
        <dbReference type="PIRSR" id="PIRSR000524-50"/>
    </source>
</evidence>
<dbReference type="Gene3D" id="3.40.640.10">
    <property type="entry name" value="Type I PLP-dependent aspartate aminotransferase-like (Major domain)"/>
    <property type="match status" value="1"/>
</dbReference>
<dbReference type="GO" id="GO:0004760">
    <property type="term" value="F:L-serine-pyruvate transaminase activity"/>
    <property type="evidence" value="ECO:0007669"/>
    <property type="project" value="TreeGrafter"/>
</dbReference>
<accession>A0A4Y6V5P4</accession>
<evidence type="ECO:0000256" key="4">
    <source>
        <dbReference type="ARBA" id="ARBA00022679"/>
    </source>
</evidence>
<evidence type="ECO:0000256" key="1">
    <source>
        <dbReference type="ARBA" id="ARBA00001933"/>
    </source>
</evidence>
<keyword evidence="3 9" id="KW-0032">Aminotransferase</keyword>
<evidence type="ECO:0000313" key="10">
    <source>
        <dbReference type="Proteomes" id="UP000317214"/>
    </source>
</evidence>
<name>A0A4Y6V5P4_9PROT</name>
<keyword evidence="5 7" id="KW-0663">Pyridoxal phosphate</keyword>
<keyword evidence="4 9" id="KW-0808">Transferase</keyword>
<dbReference type="InterPro" id="IPR024169">
    <property type="entry name" value="SP_NH2Trfase/AEP_transaminase"/>
</dbReference>
<evidence type="ECO:0000256" key="5">
    <source>
        <dbReference type="ARBA" id="ARBA00022898"/>
    </source>
</evidence>
<keyword evidence="10" id="KW-1185">Reference proteome</keyword>
<protein>
    <submittedName>
        <fullName evidence="9">Alanine--glyoxylate aminotransferase family protein</fullName>
    </submittedName>
</protein>
<organism evidence="9 10">
    <name type="scientific">Neokomagataea tanensis</name>
    <dbReference type="NCBI Taxonomy" id="661191"/>
    <lineage>
        <taxon>Bacteria</taxon>
        <taxon>Pseudomonadati</taxon>
        <taxon>Pseudomonadota</taxon>
        <taxon>Alphaproteobacteria</taxon>
        <taxon>Acetobacterales</taxon>
        <taxon>Acetobacteraceae</taxon>
        <taxon>Neokomagataea</taxon>
    </lineage>
</organism>
<sequence length="409" mass="43891">MPSMFPVLDMPQRLLMGAGPCNVHPRVLRAMACDVIGQMDPEMTACMDETAELYRQVFCTKNRHTLLVDGTARAAIEAALVSLVTPGMKVLVLRIGRFGLLLTEIVERAGGIVCPVDVPWGEVVQVENVKAAIEEHEPSLLVTVHGDTSTTTAQPLQAIGELCKEHGILFYVDATATLGGMPLLVDAWNIDVATGGLQKCLGGPPGSAPITMSERAVKAIMARRHDEAGIRGTAPQGDGPVIRSNYFDLAMIINYWSAERINHHTEATSMLYAAREAAQIALEEGLDARFLRHRKAGAAVAAGIRAMGLEVYGDDALRMSNVTGVWVPEGCDANRVRTLLRTEFEIEIVSSFGPLTGKIWRIGAMGVNAAKHKILLTLAAFEAVLAGENVPVVRGAGIDAARAAWEAQQ</sequence>
<dbReference type="Gene3D" id="3.90.1150.10">
    <property type="entry name" value="Aspartate Aminotransferase, domain 1"/>
    <property type="match status" value="1"/>
</dbReference>
<dbReference type="KEGG" id="ntn:D5366_09710"/>
<comment type="similarity">
    <text evidence="2">Belongs to the class-V pyridoxal-phosphate-dependent aminotransferase family.</text>
</comment>
<dbReference type="PANTHER" id="PTHR21152:SF40">
    <property type="entry name" value="ALANINE--GLYOXYLATE AMINOTRANSFERASE"/>
    <property type="match status" value="1"/>
</dbReference>
<dbReference type="AlphaFoldDB" id="A0A4Y6V5P4"/>
<feature type="domain" description="Aminotransferase class V" evidence="8">
    <location>
        <begin position="38"/>
        <end position="350"/>
    </location>
</feature>
<dbReference type="PANTHER" id="PTHR21152">
    <property type="entry name" value="AMINOTRANSFERASE CLASS V"/>
    <property type="match status" value="1"/>
</dbReference>
<dbReference type="OrthoDB" id="389074at2"/>
<dbReference type="InterPro" id="IPR000192">
    <property type="entry name" value="Aminotrans_V_dom"/>
</dbReference>
<dbReference type="EMBL" id="CP032485">
    <property type="protein sequence ID" value="QDH25442.1"/>
    <property type="molecule type" value="Genomic_DNA"/>
</dbReference>
<proteinExistence type="inferred from homology"/>
<feature type="binding site" evidence="6">
    <location>
        <position position="361"/>
    </location>
    <ligand>
        <name>substrate</name>
    </ligand>
</feature>
<dbReference type="InterPro" id="IPR015422">
    <property type="entry name" value="PyrdxlP-dep_Trfase_small"/>
</dbReference>
<evidence type="ECO:0000256" key="2">
    <source>
        <dbReference type="ARBA" id="ARBA00009236"/>
    </source>
</evidence>
<gene>
    <name evidence="9" type="ORF">D5366_09710</name>
</gene>
<dbReference type="InterPro" id="IPR015421">
    <property type="entry name" value="PyrdxlP-dep_Trfase_major"/>
</dbReference>
<dbReference type="SUPFAM" id="SSF53383">
    <property type="entry name" value="PLP-dependent transferases"/>
    <property type="match status" value="1"/>
</dbReference>
<reference evidence="9 10" key="1">
    <citation type="submission" date="2018-09" db="EMBL/GenBank/DDBJ databases">
        <title>The complete genome sequence of Neokomagataea tanensis NBRC 106556(T).</title>
        <authorList>
            <person name="Chua K.-O."/>
            <person name="See-Too W.-S."/>
            <person name="Hong K.-W."/>
            <person name="Yin W.-F."/>
            <person name="Chan K.-G."/>
        </authorList>
    </citation>
    <scope>NUCLEOTIDE SEQUENCE [LARGE SCALE GENOMIC DNA]</scope>
    <source>
        <strain evidence="10">AH13 \ NBRC 106556</strain>
    </source>
</reference>
<dbReference type="Proteomes" id="UP000317214">
    <property type="component" value="Chromosome"/>
</dbReference>
<dbReference type="FunFam" id="3.40.640.10:FF:000027">
    <property type="entry name" value="Serine--pyruvate aminotransferase, mitochondrial"/>
    <property type="match status" value="1"/>
</dbReference>
<dbReference type="Pfam" id="PF00266">
    <property type="entry name" value="Aminotran_5"/>
    <property type="match status" value="1"/>
</dbReference>
<dbReference type="InterPro" id="IPR015424">
    <property type="entry name" value="PyrdxlP-dep_Trfase"/>
</dbReference>
<evidence type="ECO:0000256" key="6">
    <source>
        <dbReference type="PIRSR" id="PIRSR000524-1"/>
    </source>
</evidence>